<organism evidence="1">
    <name type="scientific">bioreactor metagenome</name>
    <dbReference type="NCBI Taxonomy" id="1076179"/>
    <lineage>
        <taxon>unclassified sequences</taxon>
        <taxon>metagenomes</taxon>
        <taxon>ecological metagenomes</taxon>
    </lineage>
</organism>
<name>A0A645A210_9ZZZZ</name>
<dbReference type="EMBL" id="VSSQ01011599">
    <property type="protein sequence ID" value="MPM47240.1"/>
    <property type="molecule type" value="Genomic_DNA"/>
</dbReference>
<comment type="caution">
    <text evidence="1">The sequence shown here is derived from an EMBL/GenBank/DDBJ whole genome shotgun (WGS) entry which is preliminary data.</text>
</comment>
<gene>
    <name evidence="1" type="ORF">SDC9_93948</name>
</gene>
<proteinExistence type="predicted"/>
<dbReference type="AlphaFoldDB" id="A0A645A210"/>
<sequence>MTNIMQQCSDPNALNFISWQSHFRSYTHGIIGDLVAMHIQFMIFHFQ</sequence>
<accession>A0A645A210</accession>
<reference evidence="1" key="1">
    <citation type="submission" date="2019-08" db="EMBL/GenBank/DDBJ databases">
        <authorList>
            <person name="Kucharzyk K."/>
            <person name="Murdoch R.W."/>
            <person name="Higgins S."/>
            <person name="Loffler F."/>
        </authorList>
    </citation>
    <scope>NUCLEOTIDE SEQUENCE</scope>
</reference>
<evidence type="ECO:0000313" key="1">
    <source>
        <dbReference type="EMBL" id="MPM47240.1"/>
    </source>
</evidence>
<protein>
    <submittedName>
        <fullName evidence="1">Uncharacterized protein</fullName>
    </submittedName>
</protein>